<dbReference type="GO" id="GO:0022857">
    <property type="term" value="F:transmembrane transporter activity"/>
    <property type="evidence" value="ECO:0007669"/>
    <property type="project" value="InterPro"/>
</dbReference>
<evidence type="ECO:0000313" key="12">
    <source>
        <dbReference type="Proteomes" id="UP000292039"/>
    </source>
</evidence>
<feature type="transmembrane region" description="Helical" evidence="7">
    <location>
        <begin position="110"/>
        <end position="131"/>
    </location>
</feature>
<feature type="transmembrane region" description="Helical" evidence="7">
    <location>
        <begin position="57"/>
        <end position="78"/>
    </location>
</feature>
<dbReference type="PANTHER" id="PTHR42718:SF46">
    <property type="entry name" value="BLR6921 PROTEIN"/>
    <property type="match status" value="1"/>
</dbReference>
<keyword evidence="4 7" id="KW-0812">Transmembrane</keyword>
<sequence>MPPSSSHSDASRPPRPALIALLVAAVMFMENLDGTIIVTALPQMALSFGVSAVDLNLGVSAYLLTLAVCIPPSGWLAGRLGARRVFCCAIVLFTLASLLCAQADSLPEFVAMRVLQGMGGALMVPVGRLVVLSHTPKQQLIAAISMITWPALIAPVLGPPLGGLFATYASWRWIFYINLPIGLLALLAAWLLIPGMRADQPRPFDLIGFLGSGLALLGLLYGMELAGLGAGTSAILAYLAGGALLLAITVRHLLHTRHPLVDLAPLRIPTYAVSVRGGSCFRLAINALPFILPLMFQLGFGLSAVEAGMLVLAVFAGNLSMKLFTTRLLHRHGFKRILAINGILNVLALLACAMLTPATPTFVIVAVLFVSGLCRSMQFTAINTLAFADVPAPQMAAANTLASTIQQMALGLGIAFGAICIRLGEWLQSRLAPQFPAWEHVPALSYRFALVCVALIAVLGVVDVMRMAASSGEHLRRAPGA</sequence>
<evidence type="ECO:0000256" key="1">
    <source>
        <dbReference type="ARBA" id="ARBA00004651"/>
    </source>
</evidence>
<dbReference type="OrthoDB" id="9807274at2"/>
<dbReference type="AlphaFoldDB" id="A0A171KTP3"/>
<proteinExistence type="predicted"/>
<gene>
    <name evidence="9" type="ORF">AAV32_07760</name>
    <name evidence="10" type="ORF">EV679_2601</name>
</gene>
<feature type="transmembrane region" description="Helical" evidence="7">
    <location>
        <begin position="173"/>
        <end position="192"/>
    </location>
</feature>
<dbReference type="PATRIC" id="fig|206506.3.peg.1659"/>
<keyword evidence="3" id="KW-1003">Cell membrane</keyword>
<dbReference type="EMBL" id="SGWZ01000004">
    <property type="protein sequence ID" value="RZS67382.1"/>
    <property type="molecule type" value="Genomic_DNA"/>
</dbReference>
<keyword evidence="6 7" id="KW-0472">Membrane</keyword>
<feature type="transmembrane region" description="Helical" evidence="7">
    <location>
        <begin position="337"/>
        <end position="356"/>
    </location>
</feature>
<dbReference type="SUPFAM" id="SSF103473">
    <property type="entry name" value="MFS general substrate transporter"/>
    <property type="match status" value="1"/>
</dbReference>
<organism evidence="9 11">
    <name type="scientific">Kerstersia gyiorum</name>
    <dbReference type="NCBI Taxonomy" id="206506"/>
    <lineage>
        <taxon>Bacteria</taxon>
        <taxon>Pseudomonadati</taxon>
        <taxon>Pseudomonadota</taxon>
        <taxon>Betaproteobacteria</taxon>
        <taxon>Burkholderiales</taxon>
        <taxon>Alcaligenaceae</taxon>
        <taxon>Kerstersia</taxon>
    </lineage>
</organism>
<feature type="transmembrane region" description="Helical" evidence="7">
    <location>
        <begin position="266"/>
        <end position="285"/>
    </location>
</feature>
<dbReference type="EMBL" id="LBNE01000003">
    <property type="protein sequence ID" value="KKO72260.1"/>
    <property type="molecule type" value="Genomic_DNA"/>
</dbReference>
<feature type="transmembrane region" description="Helical" evidence="7">
    <location>
        <begin position="235"/>
        <end position="254"/>
    </location>
</feature>
<evidence type="ECO:0000259" key="8">
    <source>
        <dbReference type="PROSITE" id="PS50850"/>
    </source>
</evidence>
<dbReference type="InterPro" id="IPR011701">
    <property type="entry name" value="MFS"/>
</dbReference>
<evidence type="ECO:0000256" key="3">
    <source>
        <dbReference type="ARBA" id="ARBA00022475"/>
    </source>
</evidence>
<dbReference type="InterPro" id="IPR036259">
    <property type="entry name" value="MFS_trans_sf"/>
</dbReference>
<feature type="transmembrane region" description="Helical" evidence="7">
    <location>
        <begin position="204"/>
        <end position="223"/>
    </location>
</feature>
<evidence type="ECO:0000313" key="11">
    <source>
        <dbReference type="Proteomes" id="UP000078084"/>
    </source>
</evidence>
<dbReference type="STRING" id="206506.AAV32_07760"/>
<keyword evidence="11" id="KW-1185">Reference proteome</keyword>
<accession>A0A171KTP3</accession>
<reference evidence="10 12" key="2">
    <citation type="submission" date="2019-02" db="EMBL/GenBank/DDBJ databases">
        <title>Genomic Encyclopedia of Type Strains, Phase IV (KMG-IV): sequencing the most valuable type-strain genomes for metagenomic binning, comparative biology and taxonomic classification.</title>
        <authorList>
            <person name="Goeker M."/>
        </authorList>
    </citation>
    <scope>NUCLEOTIDE SEQUENCE [LARGE SCALE GENOMIC DNA]</scope>
    <source>
        <strain evidence="10 12">DSM 16618</strain>
    </source>
</reference>
<feature type="domain" description="Major facilitator superfamily (MFS) profile" evidence="8">
    <location>
        <begin position="19"/>
        <end position="472"/>
    </location>
</feature>
<comment type="subcellular location">
    <subcellularLocation>
        <location evidence="1">Cell membrane</location>
        <topology evidence="1">Multi-pass membrane protein</topology>
    </subcellularLocation>
</comment>
<dbReference type="Pfam" id="PF07690">
    <property type="entry name" value="MFS_1"/>
    <property type="match status" value="1"/>
</dbReference>
<feature type="transmembrane region" description="Helical" evidence="7">
    <location>
        <begin position="444"/>
        <end position="462"/>
    </location>
</feature>
<dbReference type="Gene3D" id="1.20.1720.10">
    <property type="entry name" value="Multidrug resistance protein D"/>
    <property type="match status" value="1"/>
</dbReference>
<dbReference type="Proteomes" id="UP000292039">
    <property type="component" value="Unassembled WGS sequence"/>
</dbReference>
<keyword evidence="5 7" id="KW-1133">Transmembrane helix</keyword>
<dbReference type="Gene3D" id="1.20.1250.20">
    <property type="entry name" value="MFS general substrate transporter like domains"/>
    <property type="match status" value="1"/>
</dbReference>
<evidence type="ECO:0000256" key="5">
    <source>
        <dbReference type="ARBA" id="ARBA00022989"/>
    </source>
</evidence>
<evidence type="ECO:0000256" key="6">
    <source>
        <dbReference type="ARBA" id="ARBA00023136"/>
    </source>
</evidence>
<dbReference type="PANTHER" id="PTHR42718">
    <property type="entry name" value="MAJOR FACILITATOR SUPERFAMILY MULTIDRUG TRANSPORTER MFSC"/>
    <property type="match status" value="1"/>
</dbReference>
<evidence type="ECO:0000313" key="10">
    <source>
        <dbReference type="EMBL" id="RZS67382.1"/>
    </source>
</evidence>
<evidence type="ECO:0000256" key="4">
    <source>
        <dbReference type="ARBA" id="ARBA00022692"/>
    </source>
</evidence>
<evidence type="ECO:0000256" key="2">
    <source>
        <dbReference type="ARBA" id="ARBA00022448"/>
    </source>
</evidence>
<feature type="transmembrane region" description="Helical" evidence="7">
    <location>
        <begin position="140"/>
        <end position="161"/>
    </location>
</feature>
<name>A0A171KTP3_9BURK</name>
<feature type="transmembrane region" description="Helical" evidence="7">
    <location>
        <begin position="85"/>
        <end position="104"/>
    </location>
</feature>
<evidence type="ECO:0000256" key="7">
    <source>
        <dbReference type="SAM" id="Phobius"/>
    </source>
</evidence>
<dbReference type="InterPro" id="IPR020846">
    <property type="entry name" value="MFS_dom"/>
</dbReference>
<dbReference type="GO" id="GO:0005886">
    <property type="term" value="C:plasma membrane"/>
    <property type="evidence" value="ECO:0007669"/>
    <property type="project" value="UniProtKB-SubCell"/>
</dbReference>
<keyword evidence="2" id="KW-0813">Transport</keyword>
<protein>
    <submittedName>
        <fullName evidence="10">EmrB/QacA subfamily drug resistance transporter</fullName>
    </submittedName>
    <submittedName>
        <fullName evidence="9">Major facilitator transporter</fullName>
    </submittedName>
</protein>
<reference evidence="9 11" key="1">
    <citation type="submission" date="2015-04" db="EMBL/GenBank/DDBJ databases">
        <title>Genome sequence of Kerstersia gyiorum CG1.</title>
        <authorList>
            <person name="Greninger A.L."/>
            <person name="Kozyreva V."/>
            <person name="Chaturvedi V."/>
        </authorList>
    </citation>
    <scope>NUCLEOTIDE SEQUENCE [LARGE SCALE GENOMIC DNA]</scope>
    <source>
        <strain evidence="9 11">CG1</strain>
    </source>
</reference>
<comment type="caution">
    <text evidence="9">The sequence shown here is derived from an EMBL/GenBank/DDBJ whole genome shotgun (WGS) entry which is preliminary data.</text>
</comment>
<evidence type="ECO:0000313" key="9">
    <source>
        <dbReference type="EMBL" id="KKO72260.1"/>
    </source>
</evidence>
<dbReference type="RefSeq" id="WP_068370113.1">
    <property type="nucleotide sequence ID" value="NZ_CBCSEB010000019.1"/>
</dbReference>
<dbReference type="PROSITE" id="PS50850">
    <property type="entry name" value="MFS"/>
    <property type="match status" value="1"/>
</dbReference>
<dbReference type="Proteomes" id="UP000078084">
    <property type="component" value="Unassembled WGS sequence"/>
</dbReference>
<feature type="transmembrane region" description="Helical" evidence="7">
    <location>
        <begin position="291"/>
        <end position="316"/>
    </location>
</feature>